<dbReference type="PROSITE" id="PS50304">
    <property type="entry name" value="TUDOR"/>
    <property type="match status" value="1"/>
</dbReference>
<evidence type="ECO:0000256" key="8">
    <source>
        <dbReference type="ARBA" id="ARBA00048679"/>
    </source>
</evidence>
<dbReference type="Gene3D" id="2.40.50.90">
    <property type="match status" value="1"/>
</dbReference>
<evidence type="ECO:0000256" key="7">
    <source>
        <dbReference type="ARBA" id="ARBA00047899"/>
    </source>
</evidence>
<dbReference type="Proteomes" id="UP000812440">
    <property type="component" value="Chromosome 6"/>
</dbReference>
<feature type="domain" description="Tudor" evidence="12">
    <location>
        <begin position="1"/>
        <end position="54"/>
    </location>
</feature>
<proteinExistence type="predicted"/>
<comment type="catalytic activity">
    <reaction evidence="7">
        <text>L-threonyl-[protein] + ATP = O-phospho-L-threonyl-[protein] + ADP + H(+)</text>
        <dbReference type="Rhea" id="RHEA:46608"/>
        <dbReference type="Rhea" id="RHEA-COMP:11060"/>
        <dbReference type="Rhea" id="RHEA-COMP:11605"/>
        <dbReference type="ChEBI" id="CHEBI:15378"/>
        <dbReference type="ChEBI" id="CHEBI:30013"/>
        <dbReference type="ChEBI" id="CHEBI:30616"/>
        <dbReference type="ChEBI" id="CHEBI:61977"/>
        <dbReference type="ChEBI" id="CHEBI:456216"/>
        <dbReference type="EC" id="2.7.11.1"/>
    </reaction>
</comment>
<feature type="coiled-coil region" evidence="9">
    <location>
        <begin position="197"/>
        <end position="245"/>
    </location>
</feature>
<dbReference type="SUPFAM" id="SSF56112">
    <property type="entry name" value="Protein kinase-like (PK-like)"/>
    <property type="match status" value="1"/>
</dbReference>
<dbReference type="SMART" id="SM00333">
    <property type="entry name" value="TUDOR"/>
    <property type="match status" value="1"/>
</dbReference>
<dbReference type="PANTHER" id="PTHR43671:SF98">
    <property type="entry name" value="SERINE_THREONINE-PROTEIN KINASE NEK11"/>
    <property type="match status" value="1"/>
</dbReference>
<accession>A0A8T2JKI8</accession>
<feature type="domain" description="Protein kinase" evidence="11">
    <location>
        <begin position="608"/>
        <end position="898"/>
    </location>
</feature>
<dbReference type="AlphaFoldDB" id="A0A8T2JKI8"/>
<dbReference type="InterPro" id="IPR050660">
    <property type="entry name" value="NEK_Ser/Thr_kinase"/>
</dbReference>
<evidence type="ECO:0000256" key="9">
    <source>
        <dbReference type="SAM" id="Coils"/>
    </source>
</evidence>
<dbReference type="SMART" id="SM00220">
    <property type="entry name" value="S_TKc"/>
    <property type="match status" value="1"/>
</dbReference>
<gene>
    <name evidence="13" type="ORF">GDO86_011720</name>
</gene>
<dbReference type="PANTHER" id="PTHR43671">
    <property type="entry name" value="SERINE/THREONINE-PROTEIN KINASE NEK"/>
    <property type="match status" value="1"/>
</dbReference>
<dbReference type="GO" id="GO:0005524">
    <property type="term" value="F:ATP binding"/>
    <property type="evidence" value="ECO:0007669"/>
    <property type="project" value="UniProtKB-KW"/>
</dbReference>
<comment type="caution">
    <text evidence="13">The sequence shown here is derived from an EMBL/GenBank/DDBJ whole genome shotgun (WGS) entry which is preliminary data.</text>
</comment>
<protein>
    <recommendedName>
        <fullName evidence="1">non-specific serine/threonine protein kinase</fullName>
        <ecNumber evidence="1">2.7.11.1</ecNumber>
    </recommendedName>
</protein>
<dbReference type="SUPFAM" id="SSF63748">
    <property type="entry name" value="Tudor/PWWP/MBT"/>
    <property type="match status" value="1"/>
</dbReference>
<dbReference type="GO" id="GO:0004674">
    <property type="term" value="F:protein serine/threonine kinase activity"/>
    <property type="evidence" value="ECO:0007669"/>
    <property type="project" value="UniProtKB-KW"/>
</dbReference>
<evidence type="ECO:0000256" key="1">
    <source>
        <dbReference type="ARBA" id="ARBA00012513"/>
    </source>
</evidence>
<evidence type="ECO:0000313" key="14">
    <source>
        <dbReference type="Proteomes" id="UP000812440"/>
    </source>
</evidence>
<dbReference type="InterPro" id="IPR002999">
    <property type="entry name" value="Tudor"/>
</dbReference>
<evidence type="ECO:0000256" key="2">
    <source>
        <dbReference type="ARBA" id="ARBA00022527"/>
    </source>
</evidence>
<keyword evidence="2" id="KW-0723">Serine/threonine-protein kinase</keyword>
<keyword evidence="3" id="KW-0808">Transferase</keyword>
<sequence length="898" mass="102005">MYAGMFSADKCWYRCKLQSVLNDDQCLAVYIDYGNSEVLNRSSIVDLPNDLQFPAIAQKYRLWGLQLQDYNDLDQGQKFLNNLIGDKKISVKKKVNYKDGTIVVEAWHENIDVGEEITKKGFAERCKIINGTEAKTELSACSSKTPQVWMNQKRERPPMREPKTFPVNNYKGSEPWMENNCENSFLTARIKPLDACVGNAVKQDEKFLEEIKQLKEEKEALMLKSSTLESQLQELQHKFKKEKEVYEGALSDLEKDLQSAVGNKMRSLTTKIEILRSARHENDNLDIGNDLLEAVRVVTKEKLIAPSSLCNLDKSWTEYKVAQEMIQHCSDTEKLNTLITSRNSVQQSLLSSVDRFIMEVDELPLETRTEQLQTLLSSLELVYGVPGESMGTGDAFDEFHRWKQMKLEQFASVRDDSNNSLEMLLLWFCHVKEFFDLSSESTYKSSEVVGNIDETLDQVESYTSKELDVSLVEPHEADRQIIKNAYNRVVKCIHEELNLVSILKSKYSSSAEFRNSIEKWISRSPNVDKLMSIKKNIKRLKAQLRWKLVERSSLEDSDESEETNLAKLKEETGTLRDEIFFEILREQEEYSKLSILVQKWFPELPLIHPEAGILGYMNSGGLLSSTIERDLFDAQPMKELSSKRPLVRAEVQNKMVLLKGYSVGKDTEEKVVKRAAKYHEAWSNLKEDSGVMELIYLFFCKSDPLVYLMVPFYFEESLAIVQAMKALANHEIMKVMSGVAQGLQTLHSAGIIVGSLHENNIFAINREKGIIGDFDFTKDVCQRSSITTVGSPHLTAPEIKLGHTPSEASDMYAYGYILLWLCAGNGKISVKQDGTPDISRVNLDSKLKSLLSGLLCRGVRLSAGDVKAHECFIPPPADEHMLVDTAEPEPEKIPADFA</sequence>
<keyword evidence="4" id="KW-0547">Nucleotide-binding</keyword>
<comment type="catalytic activity">
    <reaction evidence="8">
        <text>L-seryl-[protein] + ATP = O-phospho-L-seryl-[protein] + ADP + H(+)</text>
        <dbReference type="Rhea" id="RHEA:17989"/>
        <dbReference type="Rhea" id="RHEA-COMP:9863"/>
        <dbReference type="Rhea" id="RHEA-COMP:11604"/>
        <dbReference type="ChEBI" id="CHEBI:15378"/>
        <dbReference type="ChEBI" id="CHEBI:29999"/>
        <dbReference type="ChEBI" id="CHEBI:30616"/>
        <dbReference type="ChEBI" id="CHEBI:83421"/>
        <dbReference type="ChEBI" id="CHEBI:456216"/>
        <dbReference type="EC" id="2.7.11.1"/>
    </reaction>
</comment>
<dbReference type="Gene3D" id="2.30.30.140">
    <property type="match status" value="1"/>
</dbReference>
<feature type="compositionally biased region" description="Basic and acidic residues" evidence="10">
    <location>
        <begin position="152"/>
        <end position="163"/>
    </location>
</feature>
<dbReference type="InterPro" id="IPR035437">
    <property type="entry name" value="SNase_OB-fold_sf"/>
</dbReference>
<dbReference type="FunFam" id="1.10.510.10:FF:000518">
    <property type="entry name" value="serine/threonine-protein kinase 31 isoform X1"/>
    <property type="match status" value="1"/>
</dbReference>
<dbReference type="Pfam" id="PF00069">
    <property type="entry name" value="Pkinase"/>
    <property type="match status" value="1"/>
</dbReference>
<dbReference type="Pfam" id="PF00567">
    <property type="entry name" value="TUDOR"/>
    <property type="match status" value="1"/>
</dbReference>
<keyword evidence="14" id="KW-1185">Reference proteome</keyword>
<dbReference type="EMBL" id="JAACNH010000005">
    <property type="protein sequence ID" value="KAG8443006.1"/>
    <property type="molecule type" value="Genomic_DNA"/>
</dbReference>
<dbReference type="InterPro" id="IPR000719">
    <property type="entry name" value="Prot_kinase_dom"/>
</dbReference>
<dbReference type="OrthoDB" id="10023235at2759"/>
<keyword evidence="6" id="KW-0067">ATP-binding</keyword>
<evidence type="ECO:0000313" key="13">
    <source>
        <dbReference type="EMBL" id="KAG8443006.1"/>
    </source>
</evidence>
<name>A0A8T2JKI8_9PIPI</name>
<evidence type="ECO:0000256" key="5">
    <source>
        <dbReference type="ARBA" id="ARBA00022777"/>
    </source>
</evidence>
<organism evidence="13 14">
    <name type="scientific">Hymenochirus boettgeri</name>
    <name type="common">Congo dwarf clawed frog</name>
    <dbReference type="NCBI Taxonomy" id="247094"/>
    <lineage>
        <taxon>Eukaryota</taxon>
        <taxon>Metazoa</taxon>
        <taxon>Chordata</taxon>
        <taxon>Craniata</taxon>
        <taxon>Vertebrata</taxon>
        <taxon>Euteleostomi</taxon>
        <taxon>Amphibia</taxon>
        <taxon>Batrachia</taxon>
        <taxon>Anura</taxon>
        <taxon>Pipoidea</taxon>
        <taxon>Pipidae</taxon>
        <taxon>Pipinae</taxon>
        <taxon>Hymenochirus</taxon>
    </lineage>
</organism>
<evidence type="ECO:0000259" key="12">
    <source>
        <dbReference type="PROSITE" id="PS50304"/>
    </source>
</evidence>
<evidence type="ECO:0000256" key="3">
    <source>
        <dbReference type="ARBA" id="ARBA00022679"/>
    </source>
</evidence>
<dbReference type="Gene3D" id="1.10.510.10">
    <property type="entry name" value="Transferase(Phosphotransferase) domain 1"/>
    <property type="match status" value="1"/>
</dbReference>
<keyword evidence="5" id="KW-0418">Kinase</keyword>
<reference evidence="13" key="1">
    <citation type="thesis" date="2020" institute="ProQuest LLC" country="789 East Eisenhower Parkway, Ann Arbor, MI, USA">
        <title>Comparative Genomics and Chromosome Evolution.</title>
        <authorList>
            <person name="Mudd A.B."/>
        </authorList>
    </citation>
    <scope>NUCLEOTIDE SEQUENCE</scope>
    <source>
        <strain evidence="13">Female2</strain>
        <tissue evidence="13">Blood</tissue>
    </source>
</reference>
<dbReference type="FunFam" id="2.30.30.140:FF:000018">
    <property type="entry name" value="Serine/threonine-protein kinase 31"/>
    <property type="match status" value="1"/>
</dbReference>
<evidence type="ECO:0000256" key="4">
    <source>
        <dbReference type="ARBA" id="ARBA00022741"/>
    </source>
</evidence>
<feature type="region of interest" description="Disordered" evidence="10">
    <location>
        <begin position="151"/>
        <end position="171"/>
    </location>
</feature>
<dbReference type="EC" id="2.7.11.1" evidence="1"/>
<evidence type="ECO:0000259" key="11">
    <source>
        <dbReference type="PROSITE" id="PS50011"/>
    </source>
</evidence>
<keyword evidence="9" id="KW-0175">Coiled coil</keyword>
<evidence type="ECO:0000256" key="6">
    <source>
        <dbReference type="ARBA" id="ARBA00022840"/>
    </source>
</evidence>
<dbReference type="PROSITE" id="PS50011">
    <property type="entry name" value="PROTEIN_KINASE_DOM"/>
    <property type="match status" value="1"/>
</dbReference>
<dbReference type="InterPro" id="IPR011009">
    <property type="entry name" value="Kinase-like_dom_sf"/>
</dbReference>
<evidence type="ECO:0000256" key="10">
    <source>
        <dbReference type="SAM" id="MobiDB-lite"/>
    </source>
</evidence>